<evidence type="ECO:0000256" key="11">
    <source>
        <dbReference type="ARBA" id="ARBA00023242"/>
    </source>
</evidence>
<evidence type="ECO:0000256" key="2">
    <source>
        <dbReference type="ARBA" id="ARBA00004620"/>
    </source>
</evidence>
<dbReference type="WBParaSite" id="ACRNAN_Path_1255.g4890.t1">
    <property type="protein sequence ID" value="ACRNAN_Path_1255.g4890.t1"/>
    <property type="gene ID" value="ACRNAN_Path_1255.g4890"/>
</dbReference>
<dbReference type="GO" id="GO:0034398">
    <property type="term" value="P:telomere tethering at nuclear periphery"/>
    <property type="evidence" value="ECO:0007669"/>
    <property type="project" value="TreeGrafter"/>
</dbReference>
<dbReference type="GO" id="GO:0008139">
    <property type="term" value="F:nuclear localization sequence binding"/>
    <property type="evidence" value="ECO:0007669"/>
    <property type="project" value="TreeGrafter"/>
</dbReference>
<feature type="region of interest" description="Disordered" evidence="12">
    <location>
        <begin position="492"/>
        <end position="521"/>
    </location>
</feature>
<dbReference type="GO" id="GO:0031965">
    <property type="term" value="C:nuclear membrane"/>
    <property type="evidence" value="ECO:0007669"/>
    <property type="project" value="UniProtKB-SubCell"/>
</dbReference>
<dbReference type="GO" id="GO:0003723">
    <property type="term" value="F:RNA binding"/>
    <property type="evidence" value="ECO:0007669"/>
    <property type="project" value="TreeGrafter"/>
</dbReference>
<dbReference type="InterPro" id="IPR007230">
    <property type="entry name" value="Nup98_auto-Pept-S59_dom"/>
</dbReference>
<dbReference type="GO" id="GO:0000973">
    <property type="term" value="P:post-transcriptional tethering of RNA polymerase II gene DNA at nuclear periphery"/>
    <property type="evidence" value="ECO:0007669"/>
    <property type="project" value="TreeGrafter"/>
</dbReference>
<keyword evidence="9" id="KW-0811">Translocation</keyword>
<dbReference type="InterPro" id="IPR021967">
    <property type="entry name" value="Nup98_C"/>
</dbReference>
<dbReference type="GO" id="GO:0017056">
    <property type="term" value="F:structural constituent of nuclear pore"/>
    <property type="evidence" value="ECO:0007669"/>
    <property type="project" value="InterPro"/>
</dbReference>
<feature type="compositionally biased region" description="Polar residues" evidence="12">
    <location>
        <begin position="492"/>
        <end position="507"/>
    </location>
</feature>
<evidence type="ECO:0000256" key="7">
    <source>
        <dbReference type="ARBA" id="ARBA00022816"/>
    </source>
</evidence>
<dbReference type="Pfam" id="PF13634">
    <property type="entry name" value="Nucleoporin_FG"/>
    <property type="match status" value="2"/>
</dbReference>
<dbReference type="SUPFAM" id="SSF82215">
    <property type="entry name" value="C-terminal autoproteolytic domain of nucleoporin nup98"/>
    <property type="match status" value="1"/>
</dbReference>
<accession>A0A914BXW0</accession>
<dbReference type="InterPro" id="IPR037665">
    <property type="entry name" value="Nucleoporin_S59-like"/>
</dbReference>
<dbReference type="GO" id="GO:0044614">
    <property type="term" value="C:nuclear pore cytoplasmic filaments"/>
    <property type="evidence" value="ECO:0007669"/>
    <property type="project" value="TreeGrafter"/>
</dbReference>
<evidence type="ECO:0000313" key="14">
    <source>
        <dbReference type="Proteomes" id="UP000887540"/>
    </source>
</evidence>
<dbReference type="Gene3D" id="1.25.40.690">
    <property type="match status" value="1"/>
</dbReference>
<dbReference type="PANTHER" id="PTHR23198:SF6">
    <property type="entry name" value="NUCLEAR PORE COMPLEX PROTEIN NUP98-NUP96"/>
    <property type="match status" value="1"/>
</dbReference>
<keyword evidence="10" id="KW-0906">Nuclear pore complex</keyword>
<feature type="region of interest" description="Disordered" evidence="12">
    <location>
        <begin position="20"/>
        <end position="44"/>
    </location>
</feature>
<keyword evidence="14" id="KW-1185">Reference proteome</keyword>
<evidence type="ECO:0000256" key="9">
    <source>
        <dbReference type="ARBA" id="ARBA00023010"/>
    </source>
</evidence>
<evidence type="ECO:0000256" key="3">
    <source>
        <dbReference type="ARBA" id="ARBA00008926"/>
    </source>
</evidence>
<dbReference type="GO" id="GO:0006405">
    <property type="term" value="P:RNA export from nucleus"/>
    <property type="evidence" value="ECO:0007669"/>
    <property type="project" value="TreeGrafter"/>
</dbReference>
<dbReference type="Proteomes" id="UP000887540">
    <property type="component" value="Unplaced"/>
</dbReference>
<keyword evidence="5" id="KW-0813">Transport</keyword>
<evidence type="ECO:0000256" key="8">
    <source>
        <dbReference type="ARBA" id="ARBA00022927"/>
    </source>
</evidence>
<organism evidence="14 15">
    <name type="scientific">Acrobeloides nanus</name>
    <dbReference type="NCBI Taxonomy" id="290746"/>
    <lineage>
        <taxon>Eukaryota</taxon>
        <taxon>Metazoa</taxon>
        <taxon>Ecdysozoa</taxon>
        <taxon>Nematoda</taxon>
        <taxon>Chromadorea</taxon>
        <taxon>Rhabditida</taxon>
        <taxon>Tylenchina</taxon>
        <taxon>Cephalobomorpha</taxon>
        <taxon>Cephaloboidea</taxon>
        <taxon>Cephalobidae</taxon>
        <taxon>Acrobeloides</taxon>
    </lineage>
</organism>
<keyword evidence="7" id="KW-0509">mRNA transport</keyword>
<evidence type="ECO:0000259" key="13">
    <source>
        <dbReference type="PROSITE" id="PS51434"/>
    </source>
</evidence>
<dbReference type="InterPro" id="IPR036903">
    <property type="entry name" value="Nup98_auto-Pept-S59_dom_sf"/>
</dbReference>
<dbReference type="GO" id="GO:0006606">
    <property type="term" value="P:protein import into nucleus"/>
    <property type="evidence" value="ECO:0007669"/>
    <property type="project" value="TreeGrafter"/>
</dbReference>
<dbReference type="Gene3D" id="3.30.1610.10">
    <property type="entry name" value="Peptidase S59, nucleoporin"/>
    <property type="match status" value="1"/>
</dbReference>
<comment type="subcellular location">
    <subcellularLocation>
        <location evidence="2">Nucleus membrane</location>
        <topology evidence="2">Peripheral membrane protein</topology>
        <orientation evidence="2">Nucleoplasmic side</orientation>
    </subcellularLocation>
    <subcellularLocation>
        <location evidence="1">Nucleus</location>
        <location evidence="1">Nuclear pore complex</location>
    </subcellularLocation>
</comment>
<dbReference type="PROSITE" id="PS51434">
    <property type="entry name" value="NUP_C"/>
    <property type="match status" value="1"/>
</dbReference>
<keyword evidence="8" id="KW-0653">Protein transport</keyword>
<dbReference type="Pfam" id="PF12110">
    <property type="entry name" value="Nup96"/>
    <property type="match status" value="1"/>
</dbReference>
<evidence type="ECO:0000256" key="1">
    <source>
        <dbReference type="ARBA" id="ARBA00004567"/>
    </source>
</evidence>
<evidence type="ECO:0000313" key="15">
    <source>
        <dbReference type="WBParaSite" id="ACRNAN_Path_1255.g4890.t1"/>
    </source>
</evidence>
<dbReference type="Gene3D" id="1.10.10.2360">
    <property type="match status" value="1"/>
</dbReference>
<name>A0A914BXW0_9BILA</name>
<comment type="similarity">
    <text evidence="3">Belongs to the nucleoporin GLFG family.</text>
</comment>
<dbReference type="Pfam" id="PF04096">
    <property type="entry name" value="Nucleoporin2"/>
    <property type="match status" value="1"/>
</dbReference>
<keyword evidence="6" id="KW-0068">Autocatalytic cleavage</keyword>
<feature type="compositionally biased region" description="Polar residues" evidence="12">
    <location>
        <begin position="110"/>
        <end position="134"/>
    </location>
</feature>
<dbReference type="Pfam" id="PF21240">
    <property type="entry name" value="Nup98_GLEBS"/>
    <property type="match status" value="1"/>
</dbReference>
<reference evidence="15" key="1">
    <citation type="submission" date="2022-11" db="UniProtKB">
        <authorList>
            <consortium name="WormBaseParasite"/>
        </authorList>
    </citation>
    <scope>IDENTIFICATION</scope>
</reference>
<dbReference type="GO" id="GO:0051028">
    <property type="term" value="P:mRNA transport"/>
    <property type="evidence" value="ECO:0007669"/>
    <property type="project" value="UniProtKB-KW"/>
</dbReference>
<evidence type="ECO:0000256" key="6">
    <source>
        <dbReference type="ARBA" id="ARBA00022813"/>
    </source>
</evidence>
<evidence type="ECO:0000256" key="10">
    <source>
        <dbReference type="ARBA" id="ARBA00023132"/>
    </source>
</evidence>
<evidence type="ECO:0000256" key="5">
    <source>
        <dbReference type="ARBA" id="ARBA00022448"/>
    </source>
</evidence>
<dbReference type="InterPro" id="IPR025574">
    <property type="entry name" value="Nucleoporin_FG_rpt"/>
</dbReference>
<evidence type="ECO:0000256" key="4">
    <source>
        <dbReference type="ARBA" id="ARBA00013472"/>
    </source>
</evidence>
<protein>
    <recommendedName>
        <fullName evidence="4">Nuclear pore complex protein Nup98-Nup96</fullName>
    </recommendedName>
</protein>
<dbReference type="FunFam" id="1.10.10.2360:FF:000001">
    <property type="entry name" value="Nuclear pore complex protein Nup98-Nup96"/>
    <property type="match status" value="1"/>
</dbReference>
<dbReference type="AlphaFoldDB" id="A0A914BXW0"/>
<sequence length="1239" mass="135169">MFGQQRSLFSTGASTTNLFGGGTAAPTGFSQQQQQPSMFSTGGFGASTVSGSTVKFDPVKGTDTMMRNNETKTISTKHMCMTAMKQYETKSLEELRVEDYLANRKAPAPGTSTLFSSQPSTGGTSLFGQSSGTSSLFSGAPKPAFGTASTAPSLFGQTATTTQAGSLFGPSKPAGFSFNSGTTFGAPATQQATGTSPFAAKPASLFGQTQPQQQASLFGTPAQQPAFGAPATTSNMFSFPSTAPITSNAFGPSTAPQGGFSFNQPAAAGGSLFGKPATSSAPFVGGFPSTSNAGFGTGGTSLFGAPANQKPGLFGAPQTTASLSLFGNTTTSTAPAFFGAPPQQPAAPSMFGNAAFQTGPQAVAAPMYQSPPAQPIVLGADVNEVALQQAIIDAQISSLPYGDSPLLKMSSTIAGDSLLSTDSPTNIQRQMRFLASKTAEKKGISTLTRDDSTLLNSPLASARLDTSRMSNTNVTFAYKPILSMPSLGFASASKTSLNSTGSPSKSFMSRADDSSVSSRLQSTKKSNVKVLDISVLRKPSVESPASLNETREENHHEIVLSPSSVPQTRVVPDRPAIGTPPVLNLDQSSSVFTELNESRVEHATITITSTNGRLTEVSPTITRTSETSSTNSKIVFSRPEYYVEPSLSALKEATVNGVCKINNGLTIGRLGYGSVFWPGSFELSNLNFDEIVHFRHKEVVVYPDESTKPEVGQELNQPAEVSLERVWPTDKQTRQSIKDPEELARMGFRERLERYCVQMDARFIDYQPATGTWCFAVSHFSKYGFVEESDDEGMGMTLEEMELLKQQRDKQFLVQRAKVPLRETAAQPLSGKSLAIEETLIHGKFPNGLGGDTLKFEKTELDADEFMETKIIVPKFEKTIDFFGKRIKLDEDLMDESKDWLQMSATCALRKYQSEKIKRKLIERPIVNRFEHAIAPTLSILSMLNFKHSKTDILHSNACKVQWAKGLTFVSGGFSPEVNVCRVDVVPLLESYIKQVLTEDGREEEYTRISESDLFRLNPPSTLLRLMDSYLVYLKSVDKNDASIDGRIQDLCRSLLIPEHPTAGVERRIRLGEWLKQELGPLCEEALANASGPWNPFLKIYVYLVYGRLQDAINFAKSCRLFHLQMFLSLYNANCSQTIRTQFAEQVRSYDRIYPEKKIDRYLEKVLLLLSGSCAYTHGRTQSVTSCVESLNWLQIFGTMIWYWSAPRTTLLDCINLYDSFLENQYIQHDQSYVQTLRF</sequence>
<feature type="domain" description="Peptidase S59" evidence="13">
    <location>
        <begin position="638"/>
        <end position="780"/>
    </location>
</feature>
<proteinExistence type="inferred from homology"/>
<dbReference type="PANTHER" id="PTHR23198">
    <property type="entry name" value="NUCLEOPORIN"/>
    <property type="match status" value="1"/>
</dbReference>
<feature type="region of interest" description="Disordered" evidence="12">
    <location>
        <begin position="107"/>
        <end position="134"/>
    </location>
</feature>
<keyword evidence="11" id="KW-0539">Nucleus</keyword>
<evidence type="ECO:0000256" key="12">
    <source>
        <dbReference type="SAM" id="MobiDB-lite"/>
    </source>
</evidence>